<dbReference type="InterPro" id="IPR051013">
    <property type="entry name" value="MBL_superfamily_lactonases"/>
</dbReference>
<reference evidence="5 6" key="1">
    <citation type="submission" date="2024-07" db="EMBL/GenBank/DDBJ databases">
        <title>Section-level genome sequencing and comparative genomics of Aspergillus sections Usti and Cavernicolus.</title>
        <authorList>
            <consortium name="Lawrence Berkeley National Laboratory"/>
            <person name="Nybo J.L."/>
            <person name="Vesth T.C."/>
            <person name="Theobald S."/>
            <person name="Frisvad J.C."/>
            <person name="Larsen T.O."/>
            <person name="Kjaerboelling I."/>
            <person name="Rothschild-Mancinelli K."/>
            <person name="Lyhne E.K."/>
            <person name="Kogle M.E."/>
            <person name="Barry K."/>
            <person name="Clum A."/>
            <person name="Na H."/>
            <person name="Ledsgaard L."/>
            <person name="Lin J."/>
            <person name="Lipzen A."/>
            <person name="Kuo A."/>
            <person name="Riley R."/>
            <person name="Mondo S."/>
            <person name="Labutti K."/>
            <person name="Haridas S."/>
            <person name="Pangalinan J."/>
            <person name="Salamov A.A."/>
            <person name="Simmons B.A."/>
            <person name="Magnuson J.K."/>
            <person name="Chen J."/>
            <person name="Drula E."/>
            <person name="Henrissat B."/>
            <person name="Wiebenga A."/>
            <person name="Lubbers R.J."/>
            <person name="Gomes A.C."/>
            <person name="Makela M.R."/>
            <person name="Stajich J."/>
            <person name="Grigoriev I.V."/>
            <person name="Mortensen U.H."/>
            <person name="De Vries R.P."/>
            <person name="Baker S.E."/>
            <person name="Andersen M.R."/>
        </authorList>
    </citation>
    <scope>NUCLEOTIDE SEQUENCE [LARGE SCALE GENOMIC DNA]</scope>
    <source>
        <strain evidence="5 6">CBS 209.92</strain>
    </source>
</reference>
<evidence type="ECO:0000313" key="5">
    <source>
        <dbReference type="EMBL" id="KAL2789374.1"/>
    </source>
</evidence>
<keyword evidence="6" id="KW-1185">Reference proteome</keyword>
<keyword evidence="3" id="KW-0378">Hydrolase</keyword>
<comment type="similarity">
    <text evidence="1">Belongs to the metallo-beta-lactamase superfamily.</text>
</comment>
<evidence type="ECO:0000313" key="6">
    <source>
        <dbReference type="Proteomes" id="UP001610563"/>
    </source>
</evidence>
<keyword evidence="4" id="KW-0862">Zinc</keyword>
<dbReference type="CDD" id="cd07730">
    <property type="entry name" value="metallo-hydrolase-like_MBL-fold"/>
    <property type="match status" value="1"/>
</dbReference>
<dbReference type="PANTHER" id="PTHR42978:SF5">
    <property type="entry name" value="METALLO-BETA-LACTAMASE DOMAIN-CONTAINING PROTEIN"/>
    <property type="match status" value="1"/>
</dbReference>
<dbReference type="EMBL" id="JBFTWV010000065">
    <property type="protein sequence ID" value="KAL2789374.1"/>
    <property type="molecule type" value="Genomic_DNA"/>
</dbReference>
<evidence type="ECO:0000256" key="4">
    <source>
        <dbReference type="ARBA" id="ARBA00022833"/>
    </source>
</evidence>
<sequence length="339" mass="37243">MAQQLESSVARVSIIDRTTQVYCHETLDCPSYVFLIENPQGKRALFDLDLRKDIESFPPVIRDAMANLQMNANKDVATILSEDGRVLPSDIGSIIWSHWHCDHSGDPSTFPPSVDLVVGPGFKDAFLPGYPTNPNGLILESDYAGRQLQEIDFTNGPRIGGFRAIDLFGDESFYLLDAPGNATGHMCGLARTTPSTFIFMGADACHHCGSLRPSPHHPLPGTLTPSPFSIPAHQPGTSCRKALLEAIHPKHSPTQPFYSQLSEAPGRDVPVAESTIQNMMAFDACEDVLVVLAHDKSLLGVVDLFPTEVNEWKRKGWKEAGRWRFLRDFTDAACNVSVS</sequence>
<evidence type="ECO:0000256" key="2">
    <source>
        <dbReference type="ARBA" id="ARBA00022723"/>
    </source>
</evidence>
<accession>A0ABR4G1H9</accession>
<evidence type="ECO:0008006" key="7">
    <source>
        <dbReference type="Google" id="ProtNLM"/>
    </source>
</evidence>
<evidence type="ECO:0000256" key="1">
    <source>
        <dbReference type="ARBA" id="ARBA00007749"/>
    </source>
</evidence>
<comment type="caution">
    <text evidence="5">The sequence shown here is derived from an EMBL/GenBank/DDBJ whole genome shotgun (WGS) entry which is preliminary data.</text>
</comment>
<protein>
    <recommendedName>
        <fullName evidence="7">Metallo-beta-lactamase domain-containing protein</fullName>
    </recommendedName>
</protein>
<keyword evidence="2" id="KW-0479">Metal-binding</keyword>
<dbReference type="Gene3D" id="3.60.15.10">
    <property type="entry name" value="Ribonuclease Z/Hydroxyacylglutathione hydrolase-like"/>
    <property type="match status" value="1"/>
</dbReference>
<organism evidence="5 6">
    <name type="scientific">Aspergillus keveii</name>
    <dbReference type="NCBI Taxonomy" id="714993"/>
    <lineage>
        <taxon>Eukaryota</taxon>
        <taxon>Fungi</taxon>
        <taxon>Dikarya</taxon>
        <taxon>Ascomycota</taxon>
        <taxon>Pezizomycotina</taxon>
        <taxon>Eurotiomycetes</taxon>
        <taxon>Eurotiomycetidae</taxon>
        <taxon>Eurotiales</taxon>
        <taxon>Aspergillaceae</taxon>
        <taxon>Aspergillus</taxon>
        <taxon>Aspergillus subgen. Nidulantes</taxon>
    </lineage>
</organism>
<gene>
    <name evidence="5" type="ORF">BJX66DRAFT_352174</name>
</gene>
<name>A0ABR4G1H9_9EURO</name>
<proteinExistence type="inferred from homology"/>
<dbReference type="InterPro" id="IPR036866">
    <property type="entry name" value="RibonucZ/Hydroxyglut_hydro"/>
</dbReference>
<dbReference type="Proteomes" id="UP001610563">
    <property type="component" value="Unassembled WGS sequence"/>
</dbReference>
<dbReference type="PANTHER" id="PTHR42978">
    <property type="entry name" value="QUORUM-QUENCHING LACTONASE YTNP-RELATED-RELATED"/>
    <property type="match status" value="1"/>
</dbReference>
<dbReference type="SUPFAM" id="SSF56281">
    <property type="entry name" value="Metallo-hydrolase/oxidoreductase"/>
    <property type="match status" value="1"/>
</dbReference>
<evidence type="ECO:0000256" key="3">
    <source>
        <dbReference type="ARBA" id="ARBA00022801"/>
    </source>
</evidence>